<dbReference type="Proteomes" id="UP000186817">
    <property type="component" value="Unassembled WGS sequence"/>
</dbReference>
<reference evidence="1 2" key="1">
    <citation type="submission" date="2016-02" db="EMBL/GenBank/DDBJ databases">
        <title>Genome analysis of coral dinoflagellate symbionts highlights evolutionary adaptations to a symbiotic lifestyle.</title>
        <authorList>
            <person name="Aranda M."/>
            <person name="Li Y."/>
            <person name="Liew Y.J."/>
            <person name="Baumgarten S."/>
            <person name="Simakov O."/>
            <person name="Wilson M."/>
            <person name="Piel J."/>
            <person name="Ashoor H."/>
            <person name="Bougouffa S."/>
            <person name="Bajic V.B."/>
            <person name="Ryu T."/>
            <person name="Ravasi T."/>
            <person name="Bayer T."/>
            <person name="Micklem G."/>
            <person name="Kim H."/>
            <person name="Bhak J."/>
            <person name="Lajeunesse T.C."/>
            <person name="Voolstra C.R."/>
        </authorList>
    </citation>
    <scope>NUCLEOTIDE SEQUENCE [LARGE SCALE GENOMIC DNA]</scope>
    <source>
        <strain evidence="1 2">CCMP2467</strain>
    </source>
</reference>
<organism evidence="1 2">
    <name type="scientific">Symbiodinium microadriaticum</name>
    <name type="common">Dinoflagellate</name>
    <name type="synonym">Zooxanthella microadriatica</name>
    <dbReference type="NCBI Taxonomy" id="2951"/>
    <lineage>
        <taxon>Eukaryota</taxon>
        <taxon>Sar</taxon>
        <taxon>Alveolata</taxon>
        <taxon>Dinophyceae</taxon>
        <taxon>Suessiales</taxon>
        <taxon>Symbiodiniaceae</taxon>
        <taxon>Symbiodinium</taxon>
    </lineage>
</organism>
<protein>
    <submittedName>
        <fullName evidence="1">Uncharacterized protein</fullName>
    </submittedName>
</protein>
<comment type="caution">
    <text evidence="1">The sequence shown here is derived from an EMBL/GenBank/DDBJ whole genome shotgun (WGS) entry which is preliminary data.</text>
</comment>
<gene>
    <name evidence="1" type="ORF">AK812_SmicGene39260</name>
</gene>
<evidence type="ECO:0000313" key="1">
    <source>
        <dbReference type="EMBL" id="OLP80325.1"/>
    </source>
</evidence>
<keyword evidence="2" id="KW-1185">Reference proteome</keyword>
<dbReference type="EMBL" id="LSRX01001388">
    <property type="protein sequence ID" value="OLP80325.1"/>
    <property type="molecule type" value="Genomic_DNA"/>
</dbReference>
<accession>A0A1Q9CBM0</accession>
<dbReference type="PROSITE" id="PS51257">
    <property type="entry name" value="PROKAR_LIPOPROTEIN"/>
    <property type="match status" value="1"/>
</dbReference>
<proteinExistence type="predicted"/>
<dbReference type="AlphaFoldDB" id="A0A1Q9CBM0"/>
<name>A0A1Q9CBM0_SYMMI</name>
<sequence>MVLEKQPSAANEHSFPGMLCFALSCFKVVPCTAYLERAATGFLWPCANKAHARCNHIDKLAYATIFARSPKCSDVGFIFKGLNSLTFFQSHDQSTQDFCER</sequence>
<evidence type="ECO:0000313" key="2">
    <source>
        <dbReference type="Proteomes" id="UP000186817"/>
    </source>
</evidence>